<keyword evidence="1" id="KW-1185">Reference proteome</keyword>
<dbReference type="RefSeq" id="XP_030978562.1">
    <property type="nucleotide sequence ID" value="XM_031129045.1"/>
</dbReference>
<dbReference type="GeneID" id="41963953"/>
<dbReference type="KEGG" id="pgri:PgNI_09055"/>
<gene>
    <name evidence="2" type="ORF">PgNI_09055</name>
</gene>
<name>A0A6P8AUH7_PYRGI</name>
<evidence type="ECO:0000313" key="1">
    <source>
        <dbReference type="Proteomes" id="UP000515153"/>
    </source>
</evidence>
<reference evidence="1 2" key="1">
    <citation type="journal article" date="2019" name="Mol. Biol. Evol.">
        <title>Blast fungal genomes show frequent chromosomal changes, gene gains and losses, and effector gene turnover.</title>
        <authorList>
            <person name="Gomez Luciano L.B."/>
            <person name="Jason Tsai I."/>
            <person name="Chuma I."/>
            <person name="Tosa Y."/>
            <person name="Chen Y.H."/>
            <person name="Li J.Y."/>
            <person name="Li M.Y."/>
            <person name="Jade Lu M.Y."/>
            <person name="Nakayashiki H."/>
            <person name="Li W.H."/>
        </authorList>
    </citation>
    <scope>NUCLEOTIDE SEQUENCE [LARGE SCALE GENOMIC DNA]</scope>
    <source>
        <strain evidence="1 2">NI907</strain>
    </source>
</reference>
<protein>
    <submittedName>
        <fullName evidence="2">Uncharacterized protein</fullName>
    </submittedName>
</protein>
<dbReference type="AlphaFoldDB" id="A0A6P8AUH7"/>
<reference evidence="2" key="3">
    <citation type="submission" date="2025-08" db="UniProtKB">
        <authorList>
            <consortium name="RefSeq"/>
        </authorList>
    </citation>
    <scope>IDENTIFICATION</scope>
    <source>
        <strain evidence="2">NI907</strain>
    </source>
</reference>
<dbReference type="Proteomes" id="UP000515153">
    <property type="component" value="Chromosome V"/>
</dbReference>
<proteinExistence type="predicted"/>
<organism evidence="1 2">
    <name type="scientific">Pyricularia grisea</name>
    <name type="common">Crabgrass-specific blast fungus</name>
    <name type="synonym">Magnaporthe grisea</name>
    <dbReference type="NCBI Taxonomy" id="148305"/>
    <lineage>
        <taxon>Eukaryota</taxon>
        <taxon>Fungi</taxon>
        <taxon>Dikarya</taxon>
        <taxon>Ascomycota</taxon>
        <taxon>Pezizomycotina</taxon>
        <taxon>Sordariomycetes</taxon>
        <taxon>Sordariomycetidae</taxon>
        <taxon>Magnaporthales</taxon>
        <taxon>Pyriculariaceae</taxon>
        <taxon>Pyricularia</taxon>
    </lineage>
</organism>
<sequence length="109" mass="12074">MARKLFAWFTTANTITESEPTQTTEEPKRPNAKKNNVTCFNSGYRKDNAEAANSARPFCNLVTAAAGVLLSQSRDLLLLAERATVELEDGFHLKKDHGFARRQAYLGGL</sequence>
<reference evidence="2" key="2">
    <citation type="submission" date="2019-10" db="EMBL/GenBank/DDBJ databases">
        <authorList>
            <consortium name="NCBI Genome Project"/>
        </authorList>
    </citation>
    <scope>NUCLEOTIDE SEQUENCE</scope>
    <source>
        <strain evidence="2">NI907</strain>
    </source>
</reference>
<accession>A0A6P8AUH7</accession>
<evidence type="ECO:0000313" key="2">
    <source>
        <dbReference type="RefSeq" id="XP_030978562.1"/>
    </source>
</evidence>